<dbReference type="Proteomes" id="UP000019678">
    <property type="component" value="Unassembled WGS sequence"/>
</dbReference>
<dbReference type="STRING" id="1192034.CAP_4912"/>
<name>A0A017T479_9BACT</name>
<organism evidence="1 2">
    <name type="scientific">Chondromyces apiculatus DSM 436</name>
    <dbReference type="NCBI Taxonomy" id="1192034"/>
    <lineage>
        <taxon>Bacteria</taxon>
        <taxon>Pseudomonadati</taxon>
        <taxon>Myxococcota</taxon>
        <taxon>Polyangia</taxon>
        <taxon>Polyangiales</taxon>
        <taxon>Polyangiaceae</taxon>
        <taxon>Chondromyces</taxon>
    </lineage>
</organism>
<keyword evidence="2" id="KW-1185">Reference proteome</keyword>
<accession>A0A017T479</accession>
<gene>
    <name evidence="1" type="ORF">CAP_4912</name>
</gene>
<evidence type="ECO:0000313" key="1">
    <source>
        <dbReference type="EMBL" id="EYF04038.1"/>
    </source>
</evidence>
<protein>
    <recommendedName>
        <fullName evidence="3">Lipoprotein</fullName>
    </recommendedName>
</protein>
<comment type="caution">
    <text evidence="1">The sequence shown here is derived from an EMBL/GenBank/DDBJ whole genome shotgun (WGS) entry which is preliminary data.</text>
</comment>
<sequence length="104" mass="11270">MRLTPGLGFSPLGLVVFVIGCASFANGTSAAMPQVRERASYELDCPDEDLRVQEEFGGWFVAVGCAKKARYRAACDGLRCVVHGESEGLVPWRDRPPPGDVVTR</sequence>
<evidence type="ECO:0000313" key="2">
    <source>
        <dbReference type="Proteomes" id="UP000019678"/>
    </source>
</evidence>
<evidence type="ECO:0008006" key="3">
    <source>
        <dbReference type="Google" id="ProtNLM"/>
    </source>
</evidence>
<proteinExistence type="predicted"/>
<dbReference type="PROSITE" id="PS51257">
    <property type="entry name" value="PROKAR_LIPOPROTEIN"/>
    <property type="match status" value="1"/>
</dbReference>
<dbReference type="AlphaFoldDB" id="A0A017T479"/>
<reference evidence="1 2" key="1">
    <citation type="submission" date="2013-05" db="EMBL/GenBank/DDBJ databases">
        <title>Genome assembly of Chondromyces apiculatus DSM 436.</title>
        <authorList>
            <person name="Sharma G."/>
            <person name="Khatri I."/>
            <person name="Kaur C."/>
            <person name="Mayilraj S."/>
            <person name="Subramanian S."/>
        </authorList>
    </citation>
    <scope>NUCLEOTIDE SEQUENCE [LARGE SCALE GENOMIC DNA]</scope>
    <source>
        <strain evidence="1 2">DSM 436</strain>
    </source>
</reference>
<dbReference type="RefSeq" id="WP_052375754.1">
    <property type="nucleotide sequence ID" value="NZ_ASRX01000039.1"/>
</dbReference>
<dbReference type="OrthoDB" id="5519899at2"/>
<dbReference type="EMBL" id="ASRX01000039">
    <property type="protein sequence ID" value="EYF04038.1"/>
    <property type="molecule type" value="Genomic_DNA"/>
</dbReference>